<keyword evidence="2 8" id="KW-0812">Transmembrane</keyword>
<feature type="domain" description="ABC transmembrane type-1" evidence="10">
    <location>
        <begin position="45"/>
        <end position="309"/>
    </location>
</feature>
<evidence type="ECO:0000313" key="11">
    <source>
        <dbReference type="EMBL" id="QXJ22231.1"/>
    </source>
</evidence>
<feature type="region of interest" description="Disordered" evidence="7">
    <location>
        <begin position="591"/>
        <end position="614"/>
    </location>
</feature>
<dbReference type="InterPro" id="IPR036640">
    <property type="entry name" value="ABC1_TM_sf"/>
</dbReference>
<feature type="transmembrane region" description="Helical" evidence="8">
    <location>
        <begin position="78"/>
        <end position="95"/>
    </location>
</feature>
<evidence type="ECO:0000256" key="3">
    <source>
        <dbReference type="ARBA" id="ARBA00022741"/>
    </source>
</evidence>
<evidence type="ECO:0000313" key="12">
    <source>
        <dbReference type="Proteomes" id="UP001049518"/>
    </source>
</evidence>
<dbReference type="InterPro" id="IPR039421">
    <property type="entry name" value="Type_1_exporter"/>
</dbReference>
<keyword evidence="5 8" id="KW-1133">Transmembrane helix</keyword>
<accession>A0ABX8QU12</accession>
<dbReference type="InterPro" id="IPR003439">
    <property type="entry name" value="ABC_transporter-like_ATP-bd"/>
</dbReference>
<evidence type="ECO:0000256" key="6">
    <source>
        <dbReference type="ARBA" id="ARBA00023136"/>
    </source>
</evidence>
<feature type="compositionally biased region" description="Low complexity" evidence="7">
    <location>
        <begin position="13"/>
        <end position="23"/>
    </location>
</feature>
<feature type="domain" description="ABC transporter" evidence="9">
    <location>
        <begin position="356"/>
        <end position="587"/>
    </location>
</feature>
<keyword evidence="3" id="KW-0547">Nucleotide-binding</keyword>
<name>A0ABX8QU12_9ACTN</name>
<sequence length="614" mass="63597">MASTESADDDGSAPLAGPRAASAAQRAGGRRLLRAAARRARYPMALLAVLTAIRVAAMLATPAMLARAVDAVREDGNVGGAMAGLAVALAVAASADTAKDVVGSYCGSGITAWLRHRLIGRILELGVPGLHRFPAGDALSRLTESAGGPAAFPALLLSVVAALGTGLGAVTALALIDWTLAAAFAVGVPPAILVIRLFVVRASEPFARYQRLQAAIATRLLDARQGARTIRSAGTAAREARRILRPLPELRQAGHLTWTVQGQVSWRLSLLAPAIQILVVAVAGTRLATGAISTGELVAAVSYTSMALGVVALFDTFVTLLNCEVGAGRIQELLGADPAVRPPPCPMRLPDGPGELRLREVTVRVGDRTVLDRLDLTVPAGTCVAVVGVSGTGKSVLVSTIGRLLDPAGGSVELDGVPVTDVALPALRRAVAYAFERPALLGATVHDTIAYARPDATREQVRRAARAASADDFVRALPAGYDTPLDRAPLSGGELQRLGLARAALTDARVLVLDDATSSLDTATEMKVTRALRRLLAHRTSLVVARRPATAARADLVAWLDAGRIRALAPHADLWPDPAYQAVFAVDGDGDLGAGSPDSGAATRPDTVEPRTRA</sequence>
<evidence type="ECO:0000256" key="1">
    <source>
        <dbReference type="ARBA" id="ARBA00004651"/>
    </source>
</evidence>
<dbReference type="InterPro" id="IPR011527">
    <property type="entry name" value="ABC1_TM_dom"/>
</dbReference>
<dbReference type="PROSITE" id="PS50893">
    <property type="entry name" value="ABC_TRANSPORTER_2"/>
    <property type="match status" value="1"/>
</dbReference>
<keyword evidence="12" id="KW-1185">Reference proteome</keyword>
<reference evidence="11" key="1">
    <citation type="submission" date="2020-07" db="EMBL/GenBank/DDBJ databases">
        <authorList>
            <person name="Tarantini F.S."/>
            <person name="Hong K.W."/>
            <person name="Chan K.G."/>
        </authorList>
    </citation>
    <scope>NUCLEOTIDE SEQUENCE</scope>
    <source>
        <strain evidence="11">32-07</strain>
    </source>
</reference>
<dbReference type="SUPFAM" id="SSF52540">
    <property type="entry name" value="P-loop containing nucleoside triphosphate hydrolases"/>
    <property type="match status" value="1"/>
</dbReference>
<dbReference type="SUPFAM" id="SSF90123">
    <property type="entry name" value="ABC transporter transmembrane region"/>
    <property type="match status" value="1"/>
</dbReference>
<dbReference type="Pfam" id="PF00005">
    <property type="entry name" value="ABC_tran"/>
    <property type="match status" value="1"/>
</dbReference>
<organism evidence="11 12">
    <name type="scientific">Actinomadura graeca</name>
    <dbReference type="NCBI Taxonomy" id="2750812"/>
    <lineage>
        <taxon>Bacteria</taxon>
        <taxon>Bacillati</taxon>
        <taxon>Actinomycetota</taxon>
        <taxon>Actinomycetes</taxon>
        <taxon>Streptosporangiales</taxon>
        <taxon>Thermomonosporaceae</taxon>
        <taxon>Actinomadura</taxon>
    </lineage>
</organism>
<evidence type="ECO:0000259" key="9">
    <source>
        <dbReference type="PROSITE" id="PS50893"/>
    </source>
</evidence>
<dbReference type="EMBL" id="CP059572">
    <property type="protein sequence ID" value="QXJ22231.1"/>
    <property type="molecule type" value="Genomic_DNA"/>
</dbReference>
<dbReference type="SMART" id="SM00382">
    <property type="entry name" value="AAA"/>
    <property type="match status" value="1"/>
</dbReference>
<proteinExistence type="predicted"/>
<protein>
    <submittedName>
        <fullName evidence="11">ABC transporter ATP-binding protein</fullName>
    </submittedName>
</protein>
<feature type="transmembrane region" description="Helical" evidence="8">
    <location>
        <begin position="44"/>
        <end position="66"/>
    </location>
</feature>
<dbReference type="Proteomes" id="UP001049518">
    <property type="component" value="Chromosome"/>
</dbReference>
<dbReference type="Gene3D" id="3.40.50.300">
    <property type="entry name" value="P-loop containing nucleotide triphosphate hydrolases"/>
    <property type="match status" value="1"/>
</dbReference>
<dbReference type="PANTHER" id="PTHR43394">
    <property type="entry name" value="ATP-DEPENDENT PERMEASE MDL1, MITOCHONDRIAL"/>
    <property type="match status" value="1"/>
</dbReference>
<dbReference type="PROSITE" id="PS00211">
    <property type="entry name" value="ABC_TRANSPORTER_1"/>
    <property type="match status" value="1"/>
</dbReference>
<dbReference type="InterPro" id="IPR017871">
    <property type="entry name" value="ABC_transporter-like_CS"/>
</dbReference>
<keyword evidence="4 11" id="KW-0067">ATP-binding</keyword>
<dbReference type="RefSeq" id="WP_231335442.1">
    <property type="nucleotide sequence ID" value="NZ_CP059572.1"/>
</dbReference>
<gene>
    <name evidence="11" type="ORF">AGRA3207_003198</name>
</gene>
<dbReference type="InterPro" id="IPR003593">
    <property type="entry name" value="AAA+_ATPase"/>
</dbReference>
<dbReference type="InterPro" id="IPR027417">
    <property type="entry name" value="P-loop_NTPase"/>
</dbReference>
<evidence type="ECO:0000256" key="4">
    <source>
        <dbReference type="ARBA" id="ARBA00022840"/>
    </source>
</evidence>
<feature type="compositionally biased region" description="Acidic residues" evidence="7">
    <location>
        <begin position="1"/>
        <end position="11"/>
    </location>
</feature>
<evidence type="ECO:0000256" key="8">
    <source>
        <dbReference type="SAM" id="Phobius"/>
    </source>
</evidence>
<evidence type="ECO:0000259" key="10">
    <source>
        <dbReference type="PROSITE" id="PS50929"/>
    </source>
</evidence>
<evidence type="ECO:0000256" key="2">
    <source>
        <dbReference type="ARBA" id="ARBA00022692"/>
    </source>
</evidence>
<dbReference type="GO" id="GO:0005524">
    <property type="term" value="F:ATP binding"/>
    <property type="evidence" value="ECO:0007669"/>
    <property type="project" value="UniProtKB-KW"/>
</dbReference>
<evidence type="ECO:0000256" key="5">
    <source>
        <dbReference type="ARBA" id="ARBA00022989"/>
    </source>
</evidence>
<feature type="transmembrane region" description="Helical" evidence="8">
    <location>
        <begin position="268"/>
        <end position="288"/>
    </location>
</feature>
<feature type="transmembrane region" description="Helical" evidence="8">
    <location>
        <begin position="300"/>
        <end position="321"/>
    </location>
</feature>
<dbReference type="Gene3D" id="1.20.1560.10">
    <property type="entry name" value="ABC transporter type 1, transmembrane domain"/>
    <property type="match status" value="1"/>
</dbReference>
<comment type="subcellular location">
    <subcellularLocation>
        <location evidence="1">Cell membrane</location>
        <topology evidence="1">Multi-pass membrane protein</topology>
    </subcellularLocation>
</comment>
<feature type="transmembrane region" description="Helical" evidence="8">
    <location>
        <begin position="150"/>
        <end position="174"/>
    </location>
</feature>
<feature type="transmembrane region" description="Helical" evidence="8">
    <location>
        <begin position="180"/>
        <end position="199"/>
    </location>
</feature>
<dbReference type="Pfam" id="PF00664">
    <property type="entry name" value="ABC_membrane"/>
    <property type="match status" value="1"/>
</dbReference>
<feature type="region of interest" description="Disordered" evidence="7">
    <location>
        <begin position="1"/>
        <end position="23"/>
    </location>
</feature>
<keyword evidence="6 8" id="KW-0472">Membrane</keyword>
<dbReference type="PANTHER" id="PTHR43394:SF1">
    <property type="entry name" value="ATP-BINDING CASSETTE SUB-FAMILY B MEMBER 10, MITOCHONDRIAL"/>
    <property type="match status" value="1"/>
</dbReference>
<dbReference type="PROSITE" id="PS50929">
    <property type="entry name" value="ABC_TM1F"/>
    <property type="match status" value="1"/>
</dbReference>
<evidence type="ECO:0000256" key="7">
    <source>
        <dbReference type="SAM" id="MobiDB-lite"/>
    </source>
</evidence>